<evidence type="ECO:0000256" key="1">
    <source>
        <dbReference type="ARBA" id="ARBA00010923"/>
    </source>
</evidence>
<dbReference type="Pfam" id="PF01420">
    <property type="entry name" value="Methylase_S"/>
    <property type="match status" value="2"/>
</dbReference>
<dbReference type="Gene3D" id="3.90.220.20">
    <property type="entry name" value="DNA methylase specificity domains"/>
    <property type="match status" value="2"/>
</dbReference>
<evidence type="ECO:0000256" key="3">
    <source>
        <dbReference type="ARBA" id="ARBA00023125"/>
    </source>
</evidence>
<comment type="subunit">
    <text evidence="4">The methyltransferase is composed of M and S polypeptides.</text>
</comment>
<dbReference type="AlphaFoldDB" id="A0A413MEC5"/>
<keyword evidence="6" id="KW-0255">Endonuclease</keyword>
<evidence type="ECO:0000256" key="4">
    <source>
        <dbReference type="ARBA" id="ARBA00038652"/>
    </source>
</evidence>
<evidence type="ECO:0000313" key="6">
    <source>
        <dbReference type="EMBL" id="RGZ19770.1"/>
    </source>
</evidence>
<dbReference type="InterPro" id="IPR000055">
    <property type="entry name" value="Restrct_endonuc_typeI_TRD"/>
</dbReference>
<gene>
    <name evidence="6" type="ORF">DXA03_03055</name>
</gene>
<dbReference type="Proteomes" id="UP000285209">
    <property type="component" value="Unassembled WGS sequence"/>
</dbReference>
<dbReference type="GO" id="GO:0009307">
    <property type="term" value="P:DNA restriction-modification system"/>
    <property type="evidence" value="ECO:0007669"/>
    <property type="project" value="UniProtKB-KW"/>
</dbReference>
<dbReference type="SUPFAM" id="SSF116734">
    <property type="entry name" value="DNA methylase specificity domain"/>
    <property type="match status" value="2"/>
</dbReference>
<dbReference type="PANTHER" id="PTHR43140">
    <property type="entry name" value="TYPE-1 RESTRICTION ENZYME ECOKI SPECIFICITY PROTEIN"/>
    <property type="match status" value="1"/>
</dbReference>
<name>A0A413MEC5_9FIRM</name>
<dbReference type="GO" id="GO:0004519">
    <property type="term" value="F:endonuclease activity"/>
    <property type="evidence" value="ECO:0007669"/>
    <property type="project" value="UniProtKB-KW"/>
</dbReference>
<keyword evidence="2" id="KW-0680">Restriction system</keyword>
<keyword evidence="3" id="KW-0238">DNA-binding</keyword>
<dbReference type="InterPro" id="IPR051212">
    <property type="entry name" value="Type-I_RE_S_subunit"/>
</dbReference>
<comment type="similarity">
    <text evidence="1">Belongs to the type-I restriction system S methylase family.</text>
</comment>
<sequence length="529" mass="60751">MDTKALRQKILDLAIRGKLVPQDPNDEPAEVLLERIREQKQQMFKEGKLKKKDIKNDTIIFKGEDNLHYEKFQDGTVKCIEDEIPFEVPEGWSWCRLRDLLNVCSSKRVLQSDWKNEGIPFYRAREIVKLSENDFVENDLFISKEHYLELEKNYGIPQSGDLMVSGVGTIGKVYIVKPADQFYYKDASVLCFENRNKMLVSKFAKILLESSFVQLQMRENSKGTTVDTITISAAMNYLCIVPPQNEQVRIVAAVQQAIVKVNEIQFNKDNLHSTITILKSKILDLAIRGKLVPQDPNDEPASVLLERIRAEKEELIKHGKIKRDKKESVIFKGDDNSYYLRTGGVEESLEDWRFDDLPETWKICCLWELCDYGDCINVNTEDIAEDAWILDLEDIEKDTGTVLKKVTKAQRNSVSTKHKFHSGQVLYSKLRPYLNKVVLSDADGYCTSEILPLEFKNCVLPEYARYYLMSGTFIAYANHCSYGVKMPRLGTTDGKKAIFSLPPLSEQKRIVETIDFCFMQLNKISEALA</sequence>
<evidence type="ECO:0000313" key="7">
    <source>
        <dbReference type="Proteomes" id="UP000285209"/>
    </source>
</evidence>
<keyword evidence="6" id="KW-0378">Hydrolase</keyword>
<dbReference type="PANTHER" id="PTHR43140:SF1">
    <property type="entry name" value="TYPE I RESTRICTION ENZYME ECOKI SPECIFICITY SUBUNIT"/>
    <property type="match status" value="1"/>
</dbReference>
<dbReference type="GO" id="GO:0003677">
    <property type="term" value="F:DNA binding"/>
    <property type="evidence" value="ECO:0007669"/>
    <property type="project" value="UniProtKB-KW"/>
</dbReference>
<reference evidence="6 7" key="1">
    <citation type="submission" date="2018-08" db="EMBL/GenBank/DDBJ databases">
        <title>A genome reference for cultivated species of the human gut microbiota.</title>
        <authorList>
            <person name="Zou Y."/>
            <person name="Xue W."/>
            <person name="Luo G."/>
        </authorList>
    </citation>
    <scope>NUCLEOTIDE SEQUENCE [LARGE SCALE GENOMIC DNA]</scope>
    <source>
        <strain evidence="6 7">AM54-25XD</strain>
    </source>
</reference>
<keyword evidence="6" id="KW-0540">Nuclease</keyword>
<organism evidence="6 7">
    <name type="scientific">Agathobacter rectalis</name>
    <dbReference type="NCBI Taxonomy" id="39491"/>
    <lineage>
        <taxon>Bacteria</taxon>
        <taxon>Bacillati</taxon>
        <taxon>Bacillota</taxon>
        <taxon>Clostridia</taxon>
        <taxon>Lachnospirales</taxon>
        <taxon>Lachnospiraceae</taxon>
        <taxon>Agathobacter</taxon>
    </lineage>
</organism>
<proteinExistence type="inferred from homology"/>
<feature type="domain" description="Type I restriction modification DNA specificity" evidence="5">
    <location>
        <begin position="89"/>
        <end position="258"/>
    </location>
</feature>
<comment type="caution">
    <text evidence="6">The sequence shown here is derived from an EMBL/GenBank/DDBJ whole genome shotgun (WGS) entry which is preliminary data.</text>
</comment>
<protein>
    <submittedName>
        <fullName evidence="6">Restriction endonuclease subunit S</fullName>
    </submittedName>
</protein>
<dbReference type="EMBL" id="QSDV01000002">
    <property type="protein sequence ID" value="RGZ19770.1"/>
    <property type="molecule type" value="Genomic_DNA"/>
</dbReference>
<accession>A0A413MEC5</accession>
<feature type="domain" description="Type I restriction modification DNA specificity" evidence="5">
    <location>
        <begin position="358"/>
        <end position="515"/>
    </location>
</feature>
<dbReference type="InterPro" id="IPR044946">
    <property type="entry name" value="Restrct_endonuc_typeI_TRD_sf"/>
</dbReference>
<evidence type="ECO:0000259" key="5">
    <source>
        <dbReference type="Pfam" id="PF01420"/>
    </source>
</evidence>
<evidence type="ECO:0000256" key="2">
    <source>
        <dbReference type="ARBA" id="ARBA00022747"/>
    </source>
</evidence>